<name>A0AAV2Q5B0_MEGNR</name>
<dbReference type="Gene3D" id="1.20.1250.20">
    <property type="entry name" value="MFS general substrate transporter like domains"/>
    <property type="match status" value="1"/>
</dbReference>
<dbReference type="PROSITE" id="PS00217">
    <property type="entry name" value="SUGAR_TRANSPORT_2"/>
    <property type="match status" value="1"/>
</dbReference>
<dbReference type="GO" id="GO:0022857">
    <property type="term" value="F:transmembrane transporter activity"/>
    <property type="evidence" value="ECO:0007669"/>
    <property type="project" value="InterPro"/>
</dbReference>
<organism evidence="10 11">
    <name type="scientific">Meganyctiphanes norvegica</name>
    <name type="common">Northern krill</name>
    <name type="synonym">Thysanopoda norvegica</name>
    <dbReference type="NCBI Taxonomy" id="48144"/>
    <lineage>
        <taxon>Eukaryota</taxon>
        <taxon>Metazoa</taxon>
        <taxon>Ecdysozoa</taxon>
        <taxon>Arthropoda</taxon>
        <taxon>Crustacea</taxon>
        <taxon>Multicrustacea</taxon>
        <taxon>Malacostraca</taxon>
        <taxon>Eumalacostraca</taxon>
        <taxon>Eucarida</taxon>
        <taxon>Euphausiacea</taxon>
        <taxon>Euphausiidae</taxon>
        <taxon>Meganyctiphanes</taxon>
    </lineage>
</organism>
<dbReference type="InterPro" id="IPR005829">
    <property type="entry name" value="Sugar_transporter_CS"/>
</dbReference>
<feature type="domain" description="Major facilitator superfamily (MFS) profile" evidence="9">
    <location>
        <begin position="32"/>
        <end position="412"/>
    </location>
</feature>
<dbReference type="PANTHER" id="PTHR48021">
    <property type="match status" value="1"/>
</dbReference>
<dbReference type="EMBL" id="CAXKWB010004107">
    <property type="protein sequence ID" value="CAL4072090.1"/>
    <property type="molecule type" value="Genomic_DNA"/>
</dbReference>
<protein>
    <recommendedName>
        <fullName evidence="9">Major facilitator superfamily (MFS) profile domain-containing protein</fullName>
    </recommendedName>
</protein>
<evidence type="ECO:0000256" key="5">
    <source>
        <dbReference type="ARBA" id="ARBA00022692"/>
    </source>
</evidence>
<keyword evidence="6 8" id="KW-1133">Transmembrane helix</keyword>
<feature type="transmembrane region" description="Helical" evidence="8">
    <location>
        <begin position="168"/>
        <end position="187"/>
    </location>
</feature>
<evidence type="ECO:0000256" key="7">
    <source>
        <dbReference type="ARBA" id="ARBA00023136"/>
    </source>
</evidence>
<dbReference type="InterPro" id="IPR005828">
    <property type="entry name" value="MFS_sugar_transport-like"/>
</dbReference>
<dbReference type="PROSITE" id="PS50850">
    <property type="entry name" value="MFS"/>
    <property type="match status" value="1"/>
</dbReference>
<comment type="subcellular location">
    <subcellularLocation>
        <location evidence="1">Cell membrane</location>
        <topology evidence="1">Multi-pass membrane protein</topology>
    </subcellularLocation>
</comment>
<dbReference type="PANTHER" id="PTHR48021:SF1">
    <property type="entry name" value="GH07001P-RELATED"/>
    <property type="match status" value="1"/>
</dbReference>
<reference evidence="10 11" key="1">
    <citation type="submission" date="2024-05" db="EMBL/GenBank/DDBJ databases">
        <authorList>
            <person name="Wallberg A."/>
        </authorList>
    </citation>
    <scope>NUCLEOTIDE SEQUENCE [LARGE SCALE GENOMIC DNA]</scope>
</reference>
<feature type="transmembrane region" description="Helical" evidence="8">
    <location>
        <begin position="193"/>
        <end position="212"/>
    </location>
</feature>
<feature type="transmembrane region" description="Helical" evidence="8">
    <location>
        <begin position="136"/>
        <end position="156"/>
    </location>
</feature>
<keyword evidence="2" id="KW-0813">Transport</keyword>
<evidence type="ECO:0000259" key="9">
    <source>
        <dbReference type="PROSITE" id="PS50850"/>
    </source>
</evidence>
<comment type="caution">
    <text evidence="10">The sequence shown here is derived from an EMBL/GenBank/DDBJ whole genome shotgun (WGS) entry which is preliminary data.</text>
</comment>
<dbReference type="SUPFAM" id="SSF103473">
    <property type="entry name" value="MFS general substrate transporter"/>
    <property type="match status" value="1"/>
</dbReference>
<feature type="transmembrane region" description="Helical" evidence="8">
    <location>
        <begin position="85"/>
        <end position="105"/>
    </location>
</feature>
<dbReference type="AlphaFoldDB" id="A0AAV2Q5B0"/>
<keyword evidence="5 8" id="KW-0812">Transmembrane</keyword>
<evidence type="ECO:0000256" key="2">
    <source>
        <dbReference type="ARBA" id="ARBA00022448"/>
    </source>
</evidence>
<keyword evidence="4" id="KW-0762">Sugar transport</keyword>
<evidence type="ECO:0000256" key="6">
    <source>
        <dbReference type="ARBA" id="ARBA00022989"/>
    </source>
</evidence>
<dbReference type="Proteomes" id="UP001497623">
    <property type="component" value="Unassembled WGS sequence"/>
</dbReference>
<dbReference type="Pfam" id="PF00083">
    <property type="entry name" value="Sugar_tr"/>
    <property type="match status" value="1"/>
</dbReference>
<feature type="transmembrane region" description="Helical" evidence="8">
    <location>
        <begin position="376"/>
        <end position="400"/>
    </location>
</feature>
<dbReference type="InterPro" id="IPR020846">
    <property type="entry name" value="MFS_dom"/>
</dbReference>
<feature type="transmembrane region" description="Helical" evidence="8">
    <location>
        <begin position="312"/>
        <end position="331"/>
    </location>
</feature>
<evidence type="ECO:0000313" key="10">
    <source>
        <dbReference type="EMBL" id="CAL4072090.1"/>
    </source>
</evidence>
<dbReference type="InterPro" id="IPR050549">
    <property type="entry name" value="MFS_Trehalose_Transporter"/>
</dbReference>
<feature type="transmembrane region" description="Helical" evidence="8">
    <location>
        <begin position="112"/>
        <end position="130"/>
    </location>
</feature>
<feature type="non-terminal residue" evidence="10">
    <location>
        <position position="412"/>
    </location>
</feature>
<dbReference type="GO" id="GO:0005886">
    <property type="term" value="C:plasma membrane"/>
    <property type="evidence" value="ECO:0007669"/>
    <property type="project" value="UniProtKB-SubCell"/>
</dbReference>
<dbReference type="PROSITE" id="PS00216">
    <property type="entry name" value="SUGAR_TRANSPORT_1"/>
    <property type="match status" value="1"/>
</dbReference>
<feature type="transmembrane region" description="Helical" evidence="8">
    <location>
        <begin position="30"/>
        <end position="52"/>
    </location>
</feature>
<keyword evidence="11" id="KW-1185">Reference proteome</keyword>
<feature type="transmembrane region" description="Helical" evidence="8">
    <location>
        <begin position="274"/>
        <end position="292"/>
    </location>
</feature>
<keyword evidence="3" id="KW-1003">Cell membrane</keyword>
<proteinExistence type="predicted"/>
<dbReference type="FunFam" id="1.20.1250.20:FF:000218">
    <property type="entry name" value="facilitated trehalose transporter Tret1"/>
    <property type="match status" value="1"/>
</dbReference>
<gene>
    <name evidence="10" type="ORF">MNOR_LOCUS8739</name>
</gene>
<sequence>MSNHGGGRKQCSIWLHYEQTFIPDRMKPPLLSMLLVSLGSMGHLSSGAVFPWPSPGLSSLDVHNQTLTGHEITLTPTEKDMTGSMVSAGSLLGAWGAGYVVTTIGRRRSLQVVVVPFVIGWLMNALAPHVNVLLSARFILGIACGGTSVAASTYVMELSDTNVRGMMSTIPTFGIVLGGLYTVALGYLVHWHYLALLCLVPVAMLMAATFVLPDSPSLLIIKGRKERAKIILQGLRGPYADVDAEVKELEQRNIGSSKKSGYRSLLTGDTGRRLGVVLSLFFFQQFCGNYVFMIYTSRVLKNAGSSLDPDAATIIVAVVRVIGTVVAIVLMDRVGRRVCLISSHALNAMVLILLGVFVYLEEAAGNDDSNFQSLSWVPLMCVILEMFAVNMGAHCVPYTLATEYFPTSIRAQ</sequence>
<dbReference type="InterPro" id="IPR036259">
    <property type="entry name" value="MFS_trans_sf"/>
</dbReference>
<evidence type="ECO:0000256" key="3">
    <source>
        <dbReference type="ARBA" id="ARBA00022475"/>
    </source>
</evidence>
<feature type="transmembrane region" description="Helical" evidence="8">
    <location>
        <begin position="338"/>
        <end position="360"/>
    </location>
</feature>
<evidence type="ECO:0000256" key="1">
    <source>
        <dbReference type="ARBA" id="ARBA00004651"/>
    </source>
</evidence>
<evidence type="ECO:0000256" key="4">
    <source>
        <dbReference type="ARBA" id="ARBA00022597"/>
    </source>
</evidence>
<evidence type="ECO:0000256" key="8">
    <source>
        <dbReference type="SAM" id="Phobius"/>
    </source>
</evidence>
<accession>A0AAV2Q5B0</accession>
<evidence type="ECO:0000313" key="11">
    <source>
        <dbReference type="Proteomes" id="UP001497623"/>
    </source>
</evidence>
<keyword evidence="7 8" id="KW-0472">Membrane</keyword>